<evidence type="ECO:0000313" key="2">
    <source>
        <dbReference type="EMBL" id="MBB5621051.1"/>
    </source>
</evidence>
<dbReference type="Proteomes" id="UP000537718">
    <property type="component" value="Unassembled WGS sequence"/>
</dbReference>
<comment type="caution">
    <text evidence="2">The sequence shown here is derived from an EMBL/GenBank/DDBJ whole genome shotgun (WGS) entry which is preliminary data.</text>
</comment>
<proteinExistence type="predicted"/>
<dbReference type="EMBL" id="JACHCF010000004">
    <property type="protein sequence ID" value="MBB5621051.1"/>
    <property type="molecule type" value="Genomic_DNA"/>
</dbReference>
<protein>
    <submittedName>
        <fullName evidence="2">Putative membrane protein YczE</fullName>
    </submittedName>
</protein>
<sequence length="69" mass="7890">MQCLILAWMTIGQLLLFLILPGYLLYGIVKTVKNKNLTLLHKIVWISIIILLPIFGTSAYLRTTFTPKN</sequence>
<gene>
    <name evidence="2" type="ORF">HDE69_002104</name>
</gene>
<accession>A0A7W9DJC5</accession>
<keyword evidence="1" id="KW-0472">Membrane</keyword>
<dbReference type="AlphaFoldDB" id="A0A7W9DJC5"/>
<feature type="transmembrane region" description="Helical" evidence="1">
    <location>
        <begin position="39"/>
        <end position="61"/>
    </location>
</feature>
<reference evidence="2 3" key="1">
    <citation type="submission" date="2020-08" db="EMBL/GenBank/DDBJ databases">
        <title>Genomic Encyclopedia of Type Strains, Phase IV (KMG-V): Genome sequencing to study the core and pangenomes of soil and plant-associated prokaryotes.</title>
        <authorList>
            <person name="Whitman W."/>
        </authorList>
    </citation>
    <scope>NUCLEOTIDE SEQUENCE [LARGE SCALE GENOMIC DNA]</scope>
    <source>
        <strain evidence="2 3">MP7CTX6</strain>
    </source>
</reference>
<name>A0A7W9DJC5_9SPHI</name>
<evidence type="ECO:0000256" key="1">
    <source>
        <dbReference type="SAM" id="Phobius"/>
    </source>
</evidence>
<evidence type="ECO:0000313" key="3">
    <source>
        <dbReference type="Proteomes" id="UP000537718"/>
    </source>
</evidence>
<feature type="transmembrane region" description="Helical" evidence="1">
    <location>
        <begin position="6"/>
        <end position="27"/>
    </location>
</feature>
<organism evidence="2 3">
    <name type="scientific">Pedobacter cryoconitis</name>
    <dbReference type="NCBI Taxonomy" id="188932"/>
    <lineage>
        <taxon>Bacteria</taxon>
        <taxon>Pseudomonadati</taxon>
        <taxon>Bacteroidota</taxon>
        <taxon>Sphingobacteriia</taxon>
        <taxon>Sphingobacteriales</taxon>
        <taxon>Sphingobacteriaceae</taxon>
        <taxon>Pedobacter</taxon>
    </lineage>
</organism>
<keyword evidence="1" id="KW-0812">Transmembrane</keyword>
<keyword evidence="1" id="KW-1133">Transmembrane helix</keyword>